<keyword evidence="2" id="KW-1185">Reference proteome</keyword>
<organism evidence="1 2">
    <name type="scientific">Streptomyces chartreusis NRRL 3882</name>
    <dbReference type="NCBI Taxonomy" id="1079985"/>
    <lineage>
        <taxon>Bacteria</taxon>
        <taxon>Bacillati</taxon>
        <taxon>Actinomycetota</taxon>
        <taxon>Actinomycetes</taxon>
        <taxon>Kitasatosporales</taxon>
        <taxon>Streptomycetaceae</taxon>
        <taxon>Streptomyces</taxon>
    </lineage>
</organism>
<sequence>MGSPLATYGTFVPVHLSEPARPSPWTKWDWDGVG</sequence>
<accession>A0A2N9BLW1</accession>
<dbReference type="EMBL" id="LT963352">
    <property type="protein sequence ID" value="SOR84335.1"/>
    <property type="molecule type" value="Genomic_DNA"/>
</dbReference>
<dbReference type="AlphaFoldDB" id="A0A2N9BLW1"/>
<evidence type="ECO:0000313" key="2">
    <source>
        <dbReference type="Proteomes" id="UP000235464"/>
    </source>
</evidence>
<evidence type="ECO:0000313" key="1">
    <source>
        <dbReference type="EMBL" id="SOR84335.1"/>
    </source>
</evidence>
<name>A0A2N9BLW1_STRCX</name>
<reference evidence="2" key="1">
    <citation type="submission" date="2017-11" db="EMBL/GenBank/DDBJ databases">
        <authorList>
            <person name="Wibberg D."/>
        </authorList>
    </citation>
    <scope>NUCLEOTIDE SEQUENCE [LARGE SCALE GENOMIC DNA]</scope>
</reference>
<protein>
    <submittedName>
        <fullName evidence="1">Uncharacterized protein</fullName>
    </submittedName>
</protein>
<dbReference type="Proteomes" id="UP000235464">
    <property type="component" value="Chromosome I"/>
</dbReference>
<proteinExistence type="predicted"/>
<gene>
    <name evidence="1" type="ORF">SCNRRL3882_7780</name>
</gene>